<feature type="compositionally biased region" description="Acidic residues" evidence="1">
    <location>
        <begin position="1613"/>
        <end position="1622"/>
    </location>
</feature>
<evidence type="ECO:0000313" key="3">
    <source>
        <dbReference type="Proteomes" id="UP000752171"/>
    </source>
</evidence>
<comment type="caution">
    <text evidence="2">The sequence shown here is derived from an EMBL/GenBank/DDBJ whole genome shotgun (WGS) entry which is preliminary data.</text>
</comment>
<accession>A0A8T2LF49</accession>
<feature type="compositionally biased region" description="Basic and acidic residues" evidence="1">
    <location>
        <begin position="392"/>
        <end position="410"/>
    </location>
</feature>
<feature type="compositionally biased region" description="Acidic residues" evidence="1">
    <location>
        <begin position="1499"/>
        <end position="1519"/>
    </location>
</feature>
<feature type="region of interest" description="Disordered" evidence="1">
    <location>
        <begin position="1122"/>
        <end position="1166"/>
    </location>
</feature>
<feature type="region of interest" description="Disordered" evidence="1">
    <location>
        <begin position="257"/>
        <end position="288"/>
    </location>
</feature>
<feature type="region of interest" description="Disordered" evidence="1">
    <location>
        <begin position="91"/>
        <end position="228"/>
    </location>
</feature>
<dbReference type="EMBL" id="JAICCE010000015">
    <property type="protein sequence ID" value="KAG9267966.1"/>
    <property type="molecule type" value="Genomic_DNA"/>
</dbReference>
<feature type="compositionally biased region" description="Polar residues" evidence="1">
    <location>
        <begin position="1468"/>
        <end position="1478"/>
    </location>
</feature>
<dbReference type="PANTHER" id="PTHR34757:SF2">
    <property type="entry name" value="JUNCTIONAL CADHERIN 5-ASSOCIATED A"/>
    <property type="match status" value="1"/>
</dbReference>
<feature type="region of interest" description="Disordered" evidence="1">
    <location>
        <begin position="762"/>
        <end position="783"/>
    </location>
</feature>
<evidence type="ECO:0000313" key="2">
    <source>
        <dbReference type="EMBL" id="KAG9267966.1"/>
    </source>
</evidence>
<name>A0A8T2LF49_ASTMX</name>
<gene>
    <name evidence="2" type="primary">JCAD</name>
    <name evidence="2" type="ORF">AMEX_G18847</name>
</gene>
<organism evidence="2 3">
    <name type="scientific">Astyanax mexicanus</name>
    <name type="common">Blind cave fish</name>
    <name type="synonym">Astyanax fasciatus mexicanus</name>
    <dbReference type="NCBI Taxonomy" id="7994"/>
    <lineage>
        <taxon>Eukaryota</taxon>
        <taxon>Metazoa</taxon>
        <taxon>Chordata</taxon>
        <taxon>Craniata</taxon>
        <taxon>Vertebrata</taxon>
        <taxon>Euteleostomi</taxon>
        <taxon>Actinopterygii</taxon>
        <taxon>Neopterygii</taxon>
        <taxon>Teleostei</taxon>
        <taxon>Ostariophysi</taxon>
        <taxon>Characiformes</taxon>
        <taxon>Characoidei</taxon>
        <taxon>Acestrorhamphidae</taxon>
        <taxon>Acestrorhamphinae</taxon>
        <taxon>Astyanax</taxon>
    </lineage>
</organism>
<dbReference type="GO" id="GO:0005912">
    <property type="term" value="C:adherens junction"/>
    <property type="evidence" value="ECO:0007669"/>
    <property type="project" value="TreeGrafter"/>
</dbReference>
<reference evidence="2 3" key="1">
    <citation type="submission" date="2021-07" db="EMBL/GenBank/DDBJ databases">
        <authorList>
            <person name="Imarazene B."/>
            <person name="Zahm M."/>
            <person name="Klopp C."/>
            <person name="Cabau C."/>
            <person name="Beille S."/>
            <person name="Jouanno E."/>
            <person name="Castinel A."/>
            <person name="Lluch J."/>
            <person name="Gil L."/>
            <person name="Kuchtly C."/>
            <person name="Lopez Roques C."/>
            <person name="Donnadieu C."/>
            <person name="Parrinello H."/>
            <person name="Journot L."/>
            <person name="Du K."/>
            <person name="Schartl M."/>
            <person name="Retaux S."/>
            <person name="Guiguen Y."/>
        </authorList>
    </citation>
    <scope>NUCLEOTIDE SEQUENCE [LARGE SCALE GENOMIC DNA]</scope>
    <source>
        <strain evidence="2">Pach_M1</strain>
        <tissue evidence="2">Testis</tissue>
    </source>
</reference>
<feature type="compositionally biased region" description="Basic and acidic residues" evidence="1">
    <location>
        <begin position="1190"/>
        <end position="1200"/>
    </location>
</feature>
<feature type="compositionally biased region" description="Gly residues" evidence="1">
    <location>
        <begin position="154"/>
        <end position="165"/>
    </location>
</feature>
<feature type="region of interest" description="Disordered" evidence="1">
    <location>
        <begin position="1444"/>
        <end position="1635"/>
    </location>
</feature>
<feature type="compositionally biased region" description="Polar residues" evidence="1">
    <location>
        <begin position="1137"/>
        <end position="1147"/>
    </location>
</feature>
<dbReference type="InterPro" id="IPR028221">
    <property type="entry name" value="JCAD"/>
</dbReference>
<feature type="compositionally biased region" description="Polar residues" evidence="1">
    <location>
        <begin position="115"/>
        <end position="130"/>
    </location>
</feature>
<feature type="region of interest" description="Disordered" evidence="1">
    <location>
        <begin position="318"/>
        <end position="443"/>
    </location>
</feature>
<dbReference type="GO" id="GO:1903589">
    <property type="term" value="P:positive regulation of blood vessel endothelial cell proliferation involved in sprouting angiogenesis"/>
    <property type="evidence" value="ECO:0007669"/>
    <property type="project" value="TreeGrafter"/>
</dbReference>
<feature type="compositionally biased region" description="Basic and acidic residues" evidence="1">
    <location>
        <begin position="660"/>
        <end position="674"/>
    </location>
</feature>
<feature type="compositionally biased region" description="Basic and acidic residues" evidence="1">
    <location>
        <begin position="1036"/>
        <end position="1046"/>
    </location>
</feature>
<feature type="compositionally biased region" description="Low complexity" evidence="1">
    <location>
        <begin position="766"/>
        <end position="778"/>
    </location>
</feature>
<feature type="compositionally biased region" description="Basic and acidic residues" evidence="1">
    <location>
        <begin position="178"/>
        <end position="188"/>
    </location>
</feature>
<dbReference type="Pfam" id="PF15351">
    <property type="entry name" value="JCAD"/>
    <property type="match status" value="1"/>
</dbReference>
<feature type="compositionally biased region" description="Basic and acidic residues" evidence="1">
    <location>
        <begin position="1540"/>
        <end position="1559"/>
    </location>
</feature>
<feature type="compositionally biased region" description="Acidic residues" evidence="1">
    <location>
        <begin position="1560"/>
        <end position="1574"/>
    </location>
</feature>
<proteinExistence type="predicted"/>
<evidence type="ECO:0000256" key="1">
    <source>
        <dbReference type="SAM" id="MobiDB-lite"/>
    </source>
</evidence>
<feature type="region of interest" description="Disordered" evidence="1">
    <location>
        <begin position="841"/>
        <end position="860"/>
    </location>
</feature>
<feature type="compositionally biased region" description="Low complexity" evidence="1">
    <location>
        <begin position="1125"/>
        <end position="1136"/>
    </location>
</feature>
<feature type="region of interest" description="Disordered" evidence="1">
    <location>
        <begin position="1190"/>
        <end position="1209"/>
    </location>
</feature>
<feature type="region of interest" description="Disordered" evidence="1">
    <location>
        <begin position="650"/>
        <end position="678"/>
    </location>
</feature>
<feature type="compositionally biased region" description="Basic and acidic residues" evidence="1">
    <location>
        <begin position="329"/>
        <end position="343"/>
    </location>
</feature>
<feature type="compositionally biased region" description="Low complexity" evidence="1">
    <location>
        <begin position="92"/>
        <end position="114"/>
    </location>
</feature>
<protein>
    <submittedName>
        <fullName evidence="2">Junctional protein associated with coronary artery disease isoform X1</fullName>
    </submittedName>
</protein>
<feature type="compositionally biased region" description="Polar residues" evidence="1">
    <location>
        <begin position="876"/>
        <end position="924"/>
    </location>
</feature>
<feature type="compositionally biased region" description="Low complexity" evidence="1">
    <location>
        <begin position="843"/>
        <end position="858"/>
    </location>
</feature>
<feature type="region of interest" description="Disordered" evidence="1">
    <location>
        <begin position="866"/>
        <end position="924"/>
    </location>
</feature>
<feature type="region of interest" description="Disordered" evidence="1">
    <location>
        <begin position="1036"/>
        <end position="1071"/>
    </location>
</feature>
<dbReference type="PANTHER" id="PTHR34757">
    <property type="entry name" value="JUNCTIONAL PROTEIN ASSOCIATED WITH CORONARY ARTERY DISEASE"/>
    <property type="match status" value="1"/>
</dbReference>
<dbReference type="Proteomes" id="UP000752171">
    <property type="component" value="Unassembled WGS sequence"/>
</dbReference>
<dbReference type="GO" id="GO:0032587">
    <property type="term" value="C:ruffle membrane"/>
    <property type="evidence" value="ECO:0007669"/>
    <property type="project" value="TreeGrafter"/>
</dbReference>
<feature type="compositionally biased region" description="Polar residues" evidence="1">
    <location>
        <begin position="366"/>
        <end position="379"/>
    </location>
</feature>
<feature type="compositionally biased region" description="Basic and acidic residues" evidence="1">
    <location>
        <begin position="262"/>
        <end position="288"/>
    </location>
</feature>
<sequence>MFVEEVCTTRCLVLYTCGHGSDGNGQGTPKFNHLDGDGPSRAAVPGLASAGIRIELWRYSTLAHTLRTPRHTPSRSAMYSVEDLLISHGYKVSSSSSSSNNNNVVVPPSHSPSSQHSTYDQRPASRSNSRCEIGEKRTGHGGTVNGYKPDCVYVGGGGGGGGGGVRRTSSRGGPGNTESRDRKQRTAEEDNGNLGDGQSLGDSLTTDSRLPESNRGGYPQPRPERDVSYWRRRGQDFNALLDYADFRDLHGKESGLSVKAEGMQRRPESALSTEEHRRERQRRADSARARERELALYQWRIAAERKYQSLGTEEWRPAVGLSRQSSETEGERWTQEQQRRPRTAEGAVPPRTKAKSQSLPRMAIPSDSSVQYLSTSSPAQDPYGSFRINGHQLRESHGRNLSEGEGRERWTGNGRSGVQSAPPSKPNFSRPLRPPSYEVHQQMRGSSEMLTGEFMPHARDRTPLPFSRQEYFVQEPGGSGMEPPGYIPPPSYRRQPPMREGHRTYANSMGNYQYRGDLYMQGPAMAKVQEWFMRQTGMAWPDHHRDGRRSMPCRRQAYPAYSEERMGSVQYIPFDDPRVRHISGGGIDGNSLTDADKIRNIRKEIPIISLSEKAPDDSAFMFTEKTYSSTEPTKSNISDCVNEAAMLKEVSKETNNTKSAPDENSNRYPSDRGFSDTFQAPLSQQSCETVTQVKKFEAQTAAENKKNKKKQKETMFCLVSVPINMMASKEPADPNNNEKVQSPMMGPTENRVTTLTSYSQDTSTVPISSEPQIESSSSLAVRNSKRAPLKKEIVDIWSLQASSDKELCYAGSWPGDQYRNQETQTGSPEVSRGLHILSPQAHTHTTYDPPSSDTTTDSGVGTECSASFGYPMKGQKNLNLSSNSAFSRTRTDPSSPSAKSPAQVLTAQTPPSPLRKTQATKTQATDGQEVFGQFLLKPVNRRPWDAIGELESINKELQDHNIKRQDPTSIDQSIEELDEALQSILEVSSTCTEPKQSGTTSQKSIKRGIGNQLQSPEHRLKEVNLNIRSDVESRGKMEMDQEHGELRSAFSRPKGRIANSDRAQSQEMSEISVPKADTSFVSYEVLQRIHSDPRGQRLDIPVAKESLLKDVGLTVYTAIPDTVTSGSPPGLSPESPMLTSPSDNSESCEALNITSSDSGGDRSRNSPEFIMVDQMDQKSLSSQTCITAKLDHEKETDQSRPKVVTSPPRSSHIYIARRQHFRFQGNHSSAAAASNDDDDDDGYTEYLSWSNEKTLADEHLETLLSQEKANSLPTEDLSKLYKVQCAQGIPEHESLEQRAARILGISVPAESLVVGQNDDQNDVKQDEGNVDSTNETISAMHIKEEISLNEEDTQHVERSREYDEKVVESLACSHTNELTIEKEDPGIREDDTSKEDPAHFSAEIHTGPAVLDLPEFPPNNLRLSLPASEDEELALSVCGGEKKTWLVDDDELSEEPQDESSEHPPFFTFSNEELSAQYITPVLEAEPGSCVSTFTKEREEEEEAEEIEEEESVQEEEVLEGEKEQTTEIGLEASELESEWEARAETKADDNEDVDRRSEDEQEDPKEEVLEEDSQQQPKPVKRPVPQPRSGTVAKREITLPASFNMTTALAAMEDDDNDTESVSDAYDPSRVERV</sequence>
<feature type="compositionally biased region" description="Acidic residues" evidence="1">
    <location>
        <begin position="1447"/>
        <end position="1459"/>
    </location>
</feature>